<evidence type="ECO:0000259" key="3">
    <source>
        <dbReference type="Pfam" id="PF01882"/>
    </source>
</evidence>
<feature type="domain" description="DUF58" evidence="3">
    <location>
        <begin position="197"/>
        <end position="239"/>
    </location>
</feature>
<name>A0A017T5Y8_9BACT</name>
<dbReference type="Gene3D" id="3.40.50.410">
    <property type="entry name" value="von Willebrand factor, type A domain"/>
    <property type="match status" value="1"/>
</dbReference>
<dbReference type="eggNOG" id="COG1721">
    <property type="taxonomic scope" value="Bacteria"/>
</dbReference>
<dbReference type="InterPro" id="IPR002881">
    <property type="entry name" value="DUF58"/>
</dbReference>
<keyword evidence="2" id="KW-0472">Membrane</keyword>
<feature type="transmembrane region" description="Helical" evidence="2">
    <location>
        <begin position="32"/>
        <end position="51"/>
    </location>
</feature>
<dbReference type="SUPFAM" id="SSF53300">
    <property type="entry name" value="vWA-like"/>
    <property type="match status" value="1"/>
</dbReference>
<protein>
    <submittedName>
        <fullName evidence="4">Putative membrane protein</fullName>
    </submittedName>
</protein>
<keyword evidence="5" id="KW-1185">Reference proteome</keyword>
<evidence type="ECO:0000313" key="5">
    <source>
        <dbReference type="Proteomes" id="UP000019678"/>
    </source>
</evidence>
<feature type="region of interest" description="Disordered" evidence="1">
    <location>
        <begin position="246"/>
        <end position="282"/>
    </location>
</feature>
<dbReference type="PANTHER" id="PTHR33608:SF3">
    <property type="entry name" value="SLR2013 PROTEIN"/>
    <property type="match status" value="1"/>
</dbReference>
<evidence type="ECO:0000313" key="4">
    <source>
        <dbReference type="EMBL" id="EYF04614.1"/>
    </source>
</evidence>
<gene>
    <name evidence="4" type="ORF">CAP_4290</name>
</gene>
<comment type="caution">
    <text evidence="4">The sequence shown here is derived from an EMBL/GenBank/DDBJ whole genome shotgun (WGS) entry which is preliminary data.</text>
</comment>
<dbReference type="Proteomes" id="UP000019678">
    <property type="component" value="Unassembled WGS sequence"/>
</dbReference>
<dbReference type="EMBL" id="ASRX01000031">
    <property type="protein sequence ID" value="EYF04614.1"/>
    <property type="molecule type" value="Genomic_DNA"/>
</dbReference>
<dbReference type="Pfam" id="PF01882">
    <property type="entry name" value="DUF58"/>
    <property type="match status" value="2"/>
</dbReference>
<feature type="compositionally biased region" description="Low complexity" evidence="1">
    <location>
        <begin position="261"/>
        <end position="282"/>
    </location>
</feature>
<dbReference type="InterPro" id="IPR036465">
    <property type="entry name" value="vWFA_dom_sf"/>
</dbReference>
<dbReference type="RefSeq" id="WP_052375585.1">
    <property type="nucleotide sequence ID" value="NZ_ASRX01000031.1"/>
</dbReference>
<accession>A0A017T5Y8</accession>
<keyword evidence="2" id="KW-1133">Transmembrane helix</keyword>
<dbReference type="AlphaFoldDB" id="A0A017T5Y8"/>
<reference evidence="4 5" key="1">
    <citation type="submission" date="2013-05" db="EMBL/GenBank/DDBJ databases">
        <title>Genome assembly of Chondromyces apiculatus DSM 436.</title>
        <authorList>
            <person name="Sharma G."/>
            <person name="Khatri I."/>
            <person name="Kaur C."/>
            <person name="Mayilraj S."/>
            <person name="Subramanian S."/>
        </authorList>
    </citation>
    <scope>NUCLEOTIDE SEQUENCE [LARGE SCALE GENOMIC DNA]</scope>
    <source>
        <strain evidence="4 5">DSM 436</strain>
    </source>
</reference>
<feature type="domain" description="DUF58" evidence="3">
    <location>
        <begin position="293"/>
        <end position="420"/>
    </location>
</feature>
<organism evidence="4 5">
    <name type="scientific">Chondromyces apiculatus DSM 436</name>
    <dbReference type="NCBI Taxonomy" id="1192034"/>
    <lineage>
        <taxon>Bacteria</taxon>
        <taxon>Pseudomonadati</taxon>
        <taxon>Myxococcota</taxon>
        <taxon>Polyangia</taxon>
        <taxon>Polyangiales</taxon>
        <taxon>Polyangiaceae</taxon>
        <taxon>Chondromyces</taxon>
    </lineage>
</organism>
<sequence length="475" mass="51206">MSPSRRGLLIAAGGLPLALLPALVSTSLWPAWVVFWALLLLLFGLDAALLLRGGTLTADLDTPDTLHVGATHTAHLRLVVPHLRRHLTARVGLDASEHLAPDTPRPVPLGPDAPPVAIPLRPLRRGPATLDAAWVRYEGPLGLVLRSARVPLGRAVRVVANVPAVRADALRFFGPREATSGLKIERFVGDGTELHALRDFLPGHDRRAIDWKASARHTRLLVREHRAERSHQVILVVDTGRLMAEPLAAPRNSPPSPTPSSAPASTPATITTDPASTAATPATPAVPAVPRLDHAIHAALLLAFISARAGDRIGLYAFDARPGSFLPPRAGAAAFRAVLDQSGQLAYTDAETNFTLGLTNLLSRLTRRSLIVILTDFVDTVTAELMIENVTRVSRRHLCIFVALRDPLFASLAAAPATSMLDVHRAVVADALQQDREVVLKRLARRGVICIDASPEQVGPELVNRYLEVKRREMI</sequence>
<keyword evidence="2" id="KW-0812">Transmembrane</keyword>
<proteinExistence type="predicted"/>
<evidence type="ECO:0000256" key="2">
    <source>
        <dbReference type="SAM" id="Phobius"/>
    </source>
</evidence>
<dbReference type="STRING" id="1192034.CAP_4290"/>
<evidence type="ECO:0000256" key="1">
    <source>
        <dbReference type="SAM" id="MobiDB-lite"/>
    </source>
</evidence>
<dbReference type="OrthoDB" id="9776116at2"/>
<dbReference type="PANTHER" id="PTHR33608">
    <property type="entry name" value="BLL2464 PROTEIN"/>
    <property type="match status" value="1"/>
</dbReference>